<dbReference type="GO" id="GO:0046872">
    <property type="term" value="F:metal ion binding"/>
    <property type="evidence" value="ECO:0007669"/>
    <property type="project" value="UniProtKB-KW"/>
</dbReference>
<dbReference type="InterPro" id="IPR048657">
    <property type="entry name" value="GREB1-like_cpSF2"/>
</dbReference>
<dbReference type="InterPro" id="IPR036589">
    <property type="entry name" value="HCY_dom_sf"/>
</dbReference>
<dbReference type="EMBL" id="GG739079">
    <property type="protein sequence ID" value="EFC35669.1"/>
    <property type="molecule type" value="Genomic_DNA"/>
</dbReference>
<dbReference type="GO" id="GO:0033528">
    <property type="term" value="P:S-methylmethionine cycle"/>
    <property type="evidence" value="ECO:0007669"/>
    <property type="project" value="TreeGrafter"/>
</dbReference>
<proteinExistence type="predicted"/>
<keyword evidence="2" id="KW-0808">Transferase</keyword>
<comment type="caution">
    <text evidence="5">Lacks conserved residue(s) required for the propagation of feature annotation.</text>
</comment>
<evidence type="ECO:0000313" key="8">
    <source>
        <dbReference type="Proteomes" id="UP000006671"/>
    </source>
</evidence>
<name>D2W5I3_NAEGR</name>
<keyword evidence="8" id="KW-1185">Reference proteome</keyword>
<evidence type="ECO:0000256" key="5">
    <source>
        <dbReference type="PROSITE-ProRule" id="PRU00333"/>
    </source>
</evidence>
<organism evidence="8">
    <name type="scientific">Naegleria gruberi</name>
    <name type="common">Amoeba</name>
    <dbReference type="NCBI Taxonomy" id="5762"/>
    <lineage>
        <taxon>Eukaryota</taxon>
        <taxon>Discoba</taxon>
        <taxon>Heterolobosea</taxon>
        <taxon>Tetramitia</taxon>
        <taxon>Eutetramitia</taxon>
        <taxon>Vahlkampfiidae</taxon>
        <taxon>Naegleria</taxon>
    </lineage>
</organism>
<dbReference type="PROSITE" id="PS50970">
    <property type="entry name" value="HCY"/>
    <property type="match status" value="1"/>
</dbReference>
<evidence type="ECO:0000256" key="2">
    <source>
        <dbReference type="ARBA" id="ARBA00022679"/>
    </source>
</evidence>
<evidence type="ECO:0000256" key="3">
    <source>
        <dbReference type="ARBA" id="ARBA00022723"/>
    </source>
</evidence>
<dbReference type="KEGG" id="ngr:NAEGRDRAFT_60084"/>
<sequence length="661" mass="75242">MLVAPEVITPDNSELLSFQSLKIYRSQYNIALKVVEKWLQSSLAGYKETKFKSINLCIIGPTFTALRNQTSDDFELFKEAIGLSAFTSVIVNSDNVGKEKTNSFIERFDNENELHLLVHDEAHWGIAKNSTINDFLKQINEKRKKVLQKGKKLYLGILLVTATANVLLFGNYDFRIENNVDWNHLRTTSPERYGTPSYRSIEELEFKQDKIIGNTNTMKEASNAVVKEYEEAINKINESKTTSAEIIRNIYLSEEPVMGVIRLKSKDHADMLSSSLINYLKNRSKKVYVVKLTDNTPNISKQLEQQGYGPNSMNTLIELDKLSVILVLVDRKILILDGGISTYMTELGLELNGSLWGANYLLENPKAIAKVHSDYVHEGLCDICTSSSYQISQEGLAADHVSMKEEERIELASRMFRDSVQIARKVVREKEKLVAASVSCFGASISNLLGEAKEYFGDYLDKDVDSNSGHYVHKFVKQLSEKLGETLEKSGMEQVIYDFHYPRVRELILAEPDFILLETMPVLKEVEILCDRVIPDILKELNKKGIKVMISFYCKDGLHTGHGESIEKCVEYVNQDRFNPSLFEIFAVGANCISPSIVPILIENIHTHLRKDISIILYPNSGEIYDNLTKSWSIPQGGLDWLYDRDFIPFIKKWSENHPER</sequence>
<dbReference type="AlphaFoldDB" id="D2W5I3"/>
<dbReference type="InterPro" id="IPR003726">
    <property type="entry name" value="HCY_dom"/>
</dbReference>
<dbReference type="PANTHER" id="PTHR46015">
    <property type="entry name" value="ZGC:172121"/>
    <property type="match status" value="1"/>
</dbReference>
<dbReference type="STRING" id="5762.D2W5I3"/>
<dbReference type="Gene3D" id="3.20.20.330">
    <property type="entry name" value="Homocysteine-binding-like domain"/>
    <property type="match status" value="1"/>
</dbReference>
<keyword evidence="1" id="KW-0489">Methyltransferase</keyword>
<gene>
    <name evidence="7" type="ORF">NAEGRDRAFT_60084</name>
</gene>
<evidence type="ECO:0000259" key="6">
    <source>
        <dbReference type="PROSITE" id="PS50970"/>
    </source>
</evidence>
<feature type="domain" description="Hcy-binding" evidence="6">
    <location>
        <begin position="322"/>
        <end position="661"/>
    </location>
</feature>
<dbReference type="SUPFAM" id="SSF82282">
    <property type="entry name" value="Homocysteine S-methyltransferase"/>
    <property type="match status" value="1"/>
</dbReference>
<dbReference type="Proteomes" id="UP000006671">
    <property type="component" value="Unassembled WGS sequence"/>
</dbReference>
<keyword evidence="4" id="KW-0862">Zinc</keyword>
<dbReference type="GO" id="GO:0009086">
    <property type="term" value="P:methionine biosynthetic process"/>
    <property type="evidence" value="ECO:0007669"/>
    <property type="project" value="TreeGrafter"/>
</dbReference>
<accession>D2W5I3</accession>
<evidence type="ECO:0000256" key="1">
    <source>
        <dbReference type="ARBA" id="ARBA00022603"/>
    </source>
</evidence>
<protein>
    <submittedName>
        <fullName evidence="7">Predicted protein</fullName>
    </submittedName>
</protein>
<evidence type="ECO:0000313" key="7">
    <source>
        <dbReference type="EMBL" id="EFC35669.1"/>
    </source>
</evidence>
<evidence type="ECO:0000256" key="4">
    <source>
        <dbReference type="ARBA" id="ARBA00022833"/>
    </source>
</evidence>
<dbReference type="VEuPathDB" id="AmoebaDB:NAEGRDRAFT_60084"/>
<dbReference type="RefSeq" id="XP_002668413.1">
    <property type="nucleotide sequence ID" value="XM_002668367.1"/>
</dbReference>
<dbReference type="Pfam" id="PF02574">
    <property type="entry name" value="S-methyl_trans"/>
    <property type="match status" value="1"/>
</dbReference>
<reference evidence="7 8" key="1">
    <citation type="journal article" date="2010" name="Cell">
        <title>The genome of Naegleria gruberi illuminates early eukaryotic versatility.</title>
        <authorList>
            <person name="Fritz-Laylin L.K."/>
            <person name="Prochnik S.E."/>
            <person name="Ginger M.L."/>
            <person name="Dacks J.B."/>
            <person name="Carpenter M.L."/>
            <person name="Field M.C."/>
            <person name="Kuo A."/>
            <person name="Paredez A."/>
            <person name="Chapman J."/>
            <person name="Pham J."/>
            <person name="Shu S."/>
            <person name="Neupane R."/>
            <person name="Cipriano M."/>
            <person name="Mancuso J."/>
            <person name="Tu H."/>
            <person name="Salamov A."/>
            <person name="Lindquist E."/>
            <person name="Shapiro H."/>
            <person name="Lucas S."/>
            <person name="Grigoriev I.V."/>
            <person name="Cande W.Z."/>
            <person name="Fulton C."/>
            <person name="Rokhsar D.S."/>
            <person name="Dawson S.C."/>
        </authorList>
    </citation>
    <scope>NUCLEOTIDE SEQUENCE [LARGE SCALE GENOMIC DNA]</scope>
    <source>
        <strain evidence="7 8">NEG-M</strain>
    </source>
</reference>
<keyword evidence="3" id="KW-0479">Metal-binding</keyword>
<dbReference type="InterPro" id="IPR051486">
    <property type="entry name" value="Hcy_S-methyltransferase"/>
</dbReference>
<dbReference type="Pfam" id="PF20692">
    <property type="entry name" value="cpSF2-GREB1"/>
    <property type="match status" value="1"/>
</dbReference>
<dbReference type="PANTHER" id="PTHR46015:SF1">
    <property type="entry name" value="HOMOCYSTEINE S-METHYLTRANSFERASE-LIKE ISOFORM 1"/>
    <property type="match status" value="1"/>
</dbReference>
<dbReference type="eggNOG" id="KOG1579">
    <property type="taxonomic scope" value="Eukaryota"/>
</dbReference>
<dbReference type="GO" id="GO:0008898">
    <property type="term" value="F:S-adenosylmethionine-homocysteine S-methyltransferase activity"/>
    <property type="evidence" value="ECO:0007669"/>
    <property type="project" value="TreeGrafter"/>
</dbReference>
<dbReference type="GeneID" id="8861792"/>
<feature type="non-terminal residue" evidence="7">
    <location>
        <position position="661"/>
    </location>
</feature>
<dbReference type="GO" id="GO:0032259">
    <property type="term" value="P:methylation"/>
    <property type="evidence" value="ECO:0007669"/>
    <property type="project" value="UniProtKB-KW"/>
</dbReference>
<dbReference type="OrthoDB" id="261426at2759"/>
<dbReference type="InParanoid" id="D2W5I3"/>